<gene>
    <name evidence="1" type="ordered locus">PCC8801_1147</name>
</gene>
<dbReference type="KEGG" id="cyp:PCC8801_1147"/>
<keyword evidence="2" id="KW-1185">Reference proteome</keyword>
<proteinExistence type="predicted"/>
<sequence length="187" mass="20842">MISFVELPRDIIEQVLENAFKFFDELPADYANVKDLIENAITVIDANVNARCKDETCDISLSDFILALNEKDLDLVSREFLYFVVGILSFGMPQEKYVSHCSIRVIFLTSLCREWLTAQLISRGLDEETAAKASEWTIRADCAYAVEASEGAAPWLVNGGLTVLQAIKKFICHELDAAGTPVVCQIQ</sequence>
<dbReference type="AlphaFoldDB" id="B7K281"/>
<organism evidence="1 2">
    <name type="scientific">Rippkaea orientalis (strain PCC 8801 / RF-1)</name>
    <name type="common">Cyanothece sp. (strain PCC 8801)</name>
    <dbReference type="NCBI Taxonomy" id="41431"/>
    <lineage>
        <taxon>Bacteria</taxon>
        <taxon>Bacillati</taxon>
        <taxon>Cyanobacteriota</taxon>
        <taxon>Cyanophyceae</taxon>
        <taxon>Oscillatoriophycideae</taxon>
        <taxon>Chroococcales</taxon>
        <taxon>Aphanothecaceae</taxon>
        <taxon>Rippkaea</taxon>
        <taxon>Rippkaea orientalis</taxon>
    </lineage>
</organism>
<name>B7K281_RIPO1</name>
<dbReference type="OrthoDB" id="9894390at2"/>
<dbReference type="Proteomes" id="UP000008204">
    <property type="component" value="Chromosome"/>
</dbReference>
<dbReference type="RefSeq" id="WP_012594491.1">
    <property type="nucleotide sequence ID" value="NC_011726.1"/>
</dbReference>
<evidence type="ECO:0000313" key="2">
    <source>
        <dbReference type="Proteomes" id="UP000008204"/>
    </source>
</evidence>
<dbReference type="HOGENOM" id="CLU_1445442_0_0_3"/>
<accession>B7K281</accession>
<dbReference type="EMBL" id="CP001287">
    <property type="protein sequence ID" value="ACK65217.1"/>
    <property type="molecule type" value="Genomic_DNA"/>
</dbReference>
<reference evidence="2" key="1">
    <citation type="journal article" date="2011" name="MBio">
        <title>Novel metabolic attributes of the genus Cyanothece, comprising a group of unicellular nitrogen-fixing Cyanobacteria.</title>
        <authorList>
            <person name="Bandyopadhyay A."/>
            <person name="Elvitigala T."/>
            <person name="Welsh E."/>
            <person name="Stockel J."/>
            <person name="Liberton M."/>
            <person name="Min H."/>
            <person name="Sherman L.A."/>
            <person name="Pakrasi H.B."/>
        </authorList>
    </citation>
    <scope>NUCLEOTIDE SEQUENCE [LARGE SCALE GENOMIC DNA]</scope>
    <source>
        <strain evidence="2">PCC 8801</strain>
    </source>
</reference>
<evidence type="ECO:0000313" key="1">
    <source>
        <dbReference type="EMBL" id="ACK65217.1"/>
    </source>
</evidence>
<protein>
    <submittedName>
        <fullName evidence="1">Uncharacterized protein</fullName>
    </submittedName>
</protein>